<dbReference type="InterPro" id="IPR016093">
    <property type="entry name" value="MIR_motif"/>
</dbReference>
<proteinExistence type="predicted"/>
<dbReference type="EMBL" id="KI285670">
    <property type="protein sequence ID" value="ESA11747.1"/>
    <property type="molecule type" value="Genomic_DNA"/>
</dbReference>
<organism evidence="3">
    <name type="scientific">Rhizophagus irregularis (strain DAOM 181602 / DAOM 197198 / MUCL 43194)</name>
    <name type="common">Arbuscular mycorrhizal fungus</name>
    <name type="synonym">Glomus intraradices</name>
    <dbReference type="NCBI Taxonomy" id="747089"/>
    <lineage>
        <taxon>Eukaryota</taxon>
        <taxon>Fungi</taxon>
        <taxon>Fungi incertae sedis</taxon>
        <taxon>Mucoromycota</taxon>
        <taxon>Glomeromycotina</taxon>
        <taxon>Glomeromycetes</taxon>
        <taxon>Glomerales</taxon>
        <taxon>Glomeraceae</taxon>
        <taxon>Rhizophagus</taxon>
    </lineage>
</organism>
<protein>
    <recommendedName>
        <fullName evidence="2">MIR domain-containing protein</fullName>
    </recommendedName>
</protein>
<name>U9TWE9_RHIID</name>
<feature type="domain" description="MIR" evidence="2">
    <location>
        <begin position="165"/>
        <end position="217"/>
    </location>
</feature>
<dbReference type="InterPro" id="IPR036300">
    <property type="entry name" value="MIR_dom_sf"/>
</dbReference>
<keyword evidence="1" id="KW-0677">Repeat</keyword>
<dbReference type="SUPFAM" id="SSF82109">
    <property type="entry name" value="MIR domain"/>
    <property type="match status" value="1"/>
</dbReference>
<accession>U9TWE9</accession>
<dbReference type="VEuPathDB" id="FungiDB:RhiirFUN_012111"/>
<gene>
    <name evidence="3" type="ORF">GLOINDRAFT_27934</name>
</gene>
<evidence type="ECO:0000313" key="3">
    <source>
        <dbReference type="EMBL" id="ESA11747.1"/>
    </source>
</evidence>
<dbReference type="AlphaFoldDB" id="U9TWE9"/>
<reference evidence="3" key="1">
    <citation type="submission" date="2013-07" db="EMBL/GenBank/DDBJ databases">
        <title>The genome of an arbuscular mycorrhizal fungus provides insights into the evolution of the oldest plant symbiosis.</title>
        <authorList>
            <consortium name="DOE Joint Genome Institute"/>
            <person name="Tisserant E."/>
            <person name="Malbreil M."/>
            <person name="Kuo A."/>
            <person name="Kohler A."/>
            <person name="Symeonidi A."/>
            <person name="Balestrini R."/>
            <person name="Charron P."/>
            <person name="Duensing N."/>
            <person name="Frei-dit-Frey N."/>
            <person name="Gianinazzi-Pearson V."/>
            <person name="Gilbert B."/>
            <person name="Handa Y."/>
            <person name="Hijri M."/>
            <person name="Kaul R."/>
            <person name="Kawaguchi M."/>
            <person name="Krajinski F."/>
            <person name="Lammers P."/>
            <person name="Lapierre D."/>
            <person name="Masclaux F.G."/>
            <person name="Murat C."/>
            <person name="Morin E."/>
            <person name="Ndikumana S."/>
            <person name="Pagni M."/>
            <person name="Petitpierre D."/>
            <person name="Requena N."/>
            <person name="Rosikiewicz P."/>
            <person name="Riley R."/>
            <person name="Saito K."/>
            <person name="San Clemente H."/>
            <person name="Shapiro H."/>
            <person name="van Tuinen D."/>
            <person name="Becard G."/>
            <person name="Bonfante P."/>
            <person name="Paszkowski U."/>
            <person name="Shachar-Hill Y."/>
            <person name="Young J.P."/>
            <person name="Sanders I.R."/>
            <person name="Henrissat B."/>
            <person name="Rensing S.A."/>
            <person name="Grigoriev I.V."/>
            <person name="Corradi N."/>
            <person name="Roux C."/>
            <person name="Martin F."/>
        </authorList>
    </citation>
    <scope>NUCLEOTIDE SEQUENCE</scope>
    <source>
        <strain evidence="3">DAOM 197198</strain>
    </source>
</reference>
<evidence type="ECO:0000259" key="2">
    <source>
        <dbReference type="PROSITE" id="PS50919"/>
    </source>
</evidence>
<dbReference type="CDD" id="cd23263">
    <property type="entry name" value="beta-trefoil_MIR"/>
    <property type="match status" value="1"/>
</dbReference>
<dbReference type="Gene3D" id="2.80.10.50">
    <property type="match status" value="1"/>
</dbReference>
<dbReference type="HOGENOM" id="CLU_047744_1_0_1"/>
<dbReference type="PROSITE" id="PS50919">
    <property type="entry name" value="MIR"/>
    <property type="match status" value="1"/>
</dbReference>
<sequence length="343" mass="39596">MNLLPKYDGTIHPDEWLRQIKTQCMIHINNNHYYSNLENMTLEVAKSLVDPSINVNNVRSNDQLLTTLKNNVLFKIFLKSSKQKLRDLSYKFNTCGDEAESTLEFLVKFKKLCDNAEIINIDDQKFYLIHTLDIIYQYKFSEKIININTFDELLTSFQDFIIDQKCSIRSSSIVIIKHVATGKYLSSNNCPNGRYGYVVTLSNNQSDPSCQWQIIGQSLNDEIHYGNKIRLKSPATNQYLSSTNGCKSPATNHHLVYSYGSIFNWIVQFGNSVDYNGMWKLNDKFSLLCEIGSAKSLLRAHDFHFNIGNKNFQEVVCHNERFGGNDEWCIEFFEKGFPFSSEV</sequence>
<evidence type="ECO:0000256" key="1">
    <source>
        <dbReference type="ARBA" id="ARBA00022737"/>
    </source>
</evidence>